<dbReference type="PANTHER" id="PTHR42693:SF53">
    <property type="entry name" value="ENDO-4-O-SULFATASE"/>
    <property type="match status" value="1"/>
</dbReference>
<dbReference type="Pfam" id="PF00884">
    <property type="entry name" value="Sulfatase"/>
    <property type="match status" value="1"/>
</dbReference>
<dbReference type="InterPro" id="IPR000917">
    <property type="entry name" value="Sulfatase_N"/>
</dbReference>
<feature type="domain" description="Sulfatase N-terminal" evidence="6">
    <location>
        <begin position="35"/>
        <end position="353"/>
    </location>
</feature>
<comment type="similarity">
    <text evidence="1">Belongs to the sulfatase family.</text>
</comment>
<evidence type="ECO:0000256" key="5">
    <source>
        <dbReference type="SAM" id="SignalP"/>
    </source>
</evidence>
<name>A0ABT1FIT6_9BACT</name>
<evidence type="ECO:0000259" key="6">
    <source>
        <dbReference type="Pfam" id="PF00884"/>
    </source>
</evidence>
<keyword evidence="3" id="KW-0378">Hydrolase</keyword>
<keyword evidence="5" id="KW-0732">Signal</keyword>
<protein>
    <submittedName>
        <fullName evidence="7">Sulfatase-like hydrolase/transferase</fullName>
    </submittedName>
</protein>
<evidence type="ECO:0000256" key="1">
    <source>
        <dbReference type="ARBA" id="ARBA00008779"/>
    </source>
</evidence>
<feature type="signal peptide" evidence="5">
    <location>
        <begin position="1"/>
        <end position="17"/>
    </location>
</feature>
<dbReference type="PANTHER" id="PTHR42693">
    <property type="entry name" value="ARYLSULFATASE FAMILY MEMBER"/>
    <property type="match status" value="1"/>
</dbReference>
<sequence length="474" mass="53058">MQKIVFLFSTAFVLTMAAFVSKKRAQSVASQVQKPNVIVIVADDLGYNDVGFNGCQDIPTPHIDRIAKAGVVFSSGHVSFGVCSPSRAGLLTGRYQYRFGYERNPLYVTGDSTMGLPLTEETMADVLGRSGYNSMLVGKWHLGAHKSLHPLKRGFNEFFGFLGGGHQYFPENLTLQNPEDANGEGESYRTKLNRNYTVVEETEYLTDALSREAVSFVERNKQKPFFLYLAYNAPHAPLQATEKYLKRFENIKNTKRRTYAAMVSAVDDGVGRLLDKLKEIGQIDNTIIVFLSDNGGPIADNGSSNAPLRGQKGSVFEGGIRVPFVMQWTGKIPAKLTYDKPIIALDILSTVLANIKGAAKPKNPLDGTDLLPYLTNKTNKAPHDFLFWRMYDRGNYAIIQKDEKKMVVLKDSVYLYDLKKEINEATNSIDKEKKLADEMGKARVRWEKGMIAPVFLGLTQREEYEKLKGMTLKK</sequence>
<dbReference type="EMBL" id="JAMZEL010000001">
    <property type="protein sequence ID" value="MCP1381654.1"/>
    <property type="molecule type" value="Genomic_DNA"/>
</dbReference>
<accession>A0ABT1FIT6</accession>
<organism evidence="7 8">
    <name type="scientific">Runella salmonicolor</name>
    <dbReference type="NCBI Taxonomy" id="2950278"/>
    <lineage>
        <taxon>Bacteria</taxon>
        <taxon>Pseudomonadati</taxon>
        <taxon>Bacteroidota</taxon>
        <taxon>Cytophagia</taxon>
        <taxon>Cytophagales</taxon>
        <taxon>Spirosomataceae</taxon>
        <taxon>Runella</taxon>
    </lineage>
</organism>
<dbReference type="PROSITE" id="PS00523">
    <property type="entry name" value="SULFATASE_1"/>
    <property type="match status" value="1"/>
</dbReference>
<evidence type="ECO:0000313" key="7">
    <source>
        <dbReference type="EMBL" id="MCP1381654.1"/>
    </source>
</evidence>
<comment type="caution">
    <text evidence="7">The sequence shown here is derived from an EMBL/GenBank/DDBJ whole genome shotgun (WGS) entry which is preliminary data.</text>
</comment>
<dbReference type="InterPro" id="IPR050738">
    <property type="entry name" value="Sulfatase"/>
</dbReference>
<dbReference type="InterPro" id="IPR017850">
    <property type="entry name" value="Alkaline_phosphatase_core_sf"/>
</dbReference>
<dbReference type="Proteomes" id="UP001204772">
    <property type="component" value="Unassembled WGS sequence"/>
</dbReference>
<keyword evidence="2" id="KW-0479">Metal-binding</keyword>
<reference evidence="7 8" key="1">
    <citation type="submission" date="2022-06" db="EMBL/GenBank/DDBJ databases">
        <title>Runella sp. S5 genome sequencing.</title>
        <authorList>
            <person name="Park S."/>
        </authorList>
    </citation>
    <scope>NUCLEOTIDE SEQUENCE [LARGE SCALE GENOMIC DNA]</scope>
    <source>
        <strain evidence="7 8">S5</strain>
    </source>
</reference>
<dbReference type="PROSITE" id="PS00149">
    <property type="entry name" value="SULFATASE_2"/>
    <property type="match status" value="1"/>
</dbReference>
<evidence type="ECO:0000256" key="2">
    <source>
        <dbReference type="ARBA" id="ARBA00022723"/>
    </source>
</evidence>
<evidence type="ECO:0000313" key="8">
    <source>
        <dbReference type="Proteomes" id="UP001204772"/>
    </source>
</evidence>
<dbReference type="SUPFAM" id="SSF53649">
    <property type="entry name" value="Alkaline phosphatase-like"/>
    <property type="match status" value="1"/>
</dbReference>
<keyword evidence="8" id="KW-1185">Reference proteome</keyword>
<evidence type="ECO:0000256" key="3">
    <source>
        <dbReference type="ARBA" id="ARBA00022801"/>
    </source>
</evidence>
<dbReference type="InterPro" id="IPR024607">
    <property type="entry name" value="Sulfatase_CS"/>
</dbReference>
<keyword evidence="4" id="KW-0106">Calcium</keyword>
<proteinExistence type="inferred from homology"/>
<evidence type="ECO:0000256" key="4">
    <source>
        <dbReference type="ARBA" id="ARBA00022837"/>
    </source>
</evidence>
<dbReference type="Gene3D" id="3.30.1120.10">
    <property type="match status" value="1"/>
</dbReference>
<gene>
    <name evidence="7" type="ORF">NCI00_04425</name>
</gene>
<dbReference type="RefSeq" id="WP_253525407.1">
    <property type="nucleotide sequence ID" value="NZ_JAMZEL010000001.1"/>
</dbReference>
<feature type="chain" id="PRO_5047018259" evidence="5">
    <location>
        <begin position="18"/>
        <end position="474"/>
    </location>
</feature>
<dbReference type="Gene3D" id="3.40.720.10">
    <property type="entry name" value="Alkaline Phosphatase, subunit A"/>
    <property type="match status" value="1"/>
</dbReference>